<feature type="compositionally biased region" description="Basic and acidic residues" evidence="1">
    <location>
        <begin position="93"/>
        <end position="105"/>
    </location>
</feature>
<keyword evidence="2" id="KW-1133">Transmembrane helix</keyword>
<proteinExistence type="predicted"/>
<evidence type="ECO:0000313" key="3">
    <source>
        <dbReference type="EMBL" id="XCD05789.1"/>
    </source>
</evidence>
<sequence length="146" mass="16038">MILAEAPLLPPWEVWAGMLGGAAALLTAIFGGVKILAEVRALRAKADDTAATAEAVLHEQRPNSGGSMRDAINRTEVGMQVLIGKVEALEQAGERRDRELKRSNDLHASTLERLTLDERRSETRHESHEQRLQALETLAISKEIQP</sequence>
<accession>A0AAU8B1A3</accession>
<feature type="region of interest" description="Disordered" evidence="1">
    <location>
        <begin position="93"/>
        <end position="146"/>
    </location>
</feature>
<evidence type="ECO:0000256" key="1">
    <source>
        <dbReference type="SAM" id="MobiDB-lite"/>
    </source>
</evidence>
<feature type="compositionally biased region" description="Basic and acidic residues" evidence="1">
    <location>
        <begin position="114"/>
        <end position="131"/>
    </location>
</feature>
<feature type="transmembrane region" description="Helical" evidence="2">
    <location>
        <begin position="15"/>
        <end position="37"/>
    </location>
</feature>
<keyword evidence="2" id="KW-0472">Membrane</keyword>
<organism evidence="3">
    <name type="scientific">Dulem virus 32</name>
    <dbReference type="NCBI Taxonomy" id="3145750"/>
    <lineage>
        <taxon>Viruses</taxon>
        <taxon>Duplodnaviria</taxon>
        <taxon>Heunggongvirae</taxon>
        <taxon>Uroviricota</taxon>
        <taxon>Caudoviricetes</taxon>
    </lineage>
</organism>
<evidence type="ECO:0000256" key="2">
    <source>
        <dbReference type="SAM" id="Phobius"/>
    </source>
</evidence>
<name>A0AAU8B1A3_9CAUD</name>
<keyword evidence="2" id="KW-0812">Transmembrane</keyword>
<reference evidence="3" key="1">
    <citation type="submission" date="2024-03" db="EMBL/GenBank/DDBJ databases">
        <title>Diverse circular DNA viruses in blood, oral, and fecal samples of captive lemurs.</title>
        <authorList>
            <person name="Paietta E.N."/>
            <person name="Kraberger S."/>
            <person name="Lund M.C."/>
            <person name="Custer J.M."/>
            <person name="Vargas K.M."/>
            <person name="Ehmke E.E."/>
            <person name="Yoder A.D."/>
            <person name="Varsani A."/>
        </authorList>
    </citation>
    <scope>NUCLEOTIDE SEQUENCE</scope>
    <source>
        <strain evidence="3">Duke_24SF_91</strain>
    </source>
</reference>
<protein>
    <submittedName>
        <fullName evidence="3">Uncharacterized protein</fullName>
    </submittedName>
</protein>
<dbReference type="EMBL" id="PP511597">
    <property type="protein sequence ID" value="XCD05789.1"/>
    <property type="molecule type" value="Genomic_DNA"/>
</dbReference>